<feature type="transmembrane region" description="Helical" evidence="1">
    <location>
        <begin position="258"/>
        <end position="281"/>
    </location>
</feature>
<dbReference type="AlphaFoldDB" id="A0AAV5SM95"/>
<keyword evidence="1" id="KW-0472">Membrane</keyword>
<proteinExistence type="predicted"/>
<keyword evidence="3" id="KW-1185">Reference proteome</keyword>
<dbReference type="Proteomes" id="UP001432027">
    <property type="component" value="Unassembled WGS sequence"/>
</dbReference>
<protein>
    <submittedName>
        <fullName evidence="2">Uncharacterized protein</fullName>
    </submittedName>
</protein>
<evidence type="ECO:0000313" key="2">
    <source>
        <dbReference type="EMBL" id="GMS81778.1"/>
    </source>
</evidence>
<accession>A0AAV5SM95</accession>
<name>A0AAV5SM95_9BILA</name>
<evidence type="ECO:0000313" key="3">
    <source>
        <dbReference type="Proteomes" id="UP001432027"/>
    </source>
</evidence>
<keyword evidence="1" id="KW-1133">Transmembrane helix</keyword>
<gene>
    <name evidence="2" type="ORF">PENTCL1PPCAC_3953</name>
</gene>
<organism evidence="2 3">
    <name type="scientific">Pristionchus entomophagus</name>
    <dbReference type="NCBI Taxonomy" id="358040"/>
    <lineage>
        <taxon>Eukaryota</taxon>
        <taxon>Metazoa</taxon>
        <taxon>Ecdysozoa</taxon>
        <taxon>Nematoda</taxon>
        <taxon>Chromadorea</taxon>
        <taxon>Rhabditida</taxon>
        <taxon>Rhabditina</taxon>
        <taxon>Diplogasteromorpha</taxon>
        <taxon>Diplogasteroidea</taxon>
        <taxon>Neodiplogasteridae</taxon>
        <taxon>Pristionchus</taxon>
    </lineage>
</organism>
<feature type="non-terminal residue" evidence="2">
    <location>
        <position position="295"/>
    </location>
</feature>
<evidence type="ECO:0000256" key="1">
    <source>
        <dbReference type="SAM" id="Phobius"/>
    </source>
</evidence>
<sequence>MVQVERAKWNSLVYGGFLVPEFSKARFDRTIEDTVRVKVVDCKRFDDVLKMNINEGRIVRQNEELEEIFDELEMGSLSDSGELLSYFKRRQFFFSESNRTKFVEKCIPDAIGRDFMCEEVTTTKTVKPSKYINVTGNPRILWNLDVSDGIIIGTNAKELTYTKEDGNKTLHLKTPFIRILCGHGELFYFGEDMLKCAERTRRDIVIKSSKVRSSLAHDAIQGLESHVQAIDTHIRESESWGIFSIFADFEKWLSQFSVFVHALVYLLIFISVILVIILIGYSGCITKIPRLLCKC</sequence>
<reference evidence="2" key="1">
    <citation type="submission" date="2023-10" db="EMBL/GenBank/DDBJ databases">
        <title>Genome assembly of Pristionchus species.</title>
        <authorList>
            <person name="Yoshida K."/>
            <person name="Sommer R.J."/>
        </authorList>
    </citation>
    <scope>NUCLEOTIDE SEQUENCE</scope>
    <source>
        <strain evidence="2">RS0144</strain>
    </source>
</reference>
<dbReference type="EMBL" id="BTSX01000001">
    <property type="protein sequence ID" value="GMS81778.1"/>
    <property type="molecule type" value="Genomic_DNA"/>
</dbReference>
<keyword evidence="1" id="KW-0812">Transmembrane</keyword>
<comment type="caution">
    <text evidence="2">The sequence shown here is derived from an EMBL/GenBank/DDBJ whole genome shotgun (WGS) entry which is preliminary data.</text>
</comment>